<sequence>MSGLKCWKVSRNLTAQAQVPDAVLNSDFRSEKVPSAEPYNGVLLLLDIAGFTALTEKYTVIHKQGLGVDELTNGLNLYISKLVECILEEGGDILNYAGDSILAQWLVKGMQTSDVLFLAIKCALKIQKEFGIQEMKYDCELRVKIAISAGKLAKIIVGEKSRRFYVITGPALNEVRLAEPLANPGDVVLSHKTWRMCTQENLVIEHIENKKAVKIDYIKKEPKFSVEMYHQMLSKDKEISAKGCRRSAFQSMPNTEKQEFLKKYMMKVLHDFDDDRSPEFTSKIWPVTVMFINMKYVLANTPMELCNFVQEATIIISNALHSHGHINKIFFFDKDCTFLCVFGLPGCKRKDESGLALMAADSIHKTCCRNIKCLKTVSIGVTTGLVYCGLVGHQLRNEYTVIGNKVNLAARLMMYYPGIVSCDWETRYYSGLPSCFFKDELEKDLKGVSNPGKIYSFKRRGYTKHVTEAPVASAMEKEGVVKDINETLTELNVLGTDEGMTVMHAAFLGSTFSMEMLCHILPDQLKDKLNDILMTLFRSGVFKCARASEVKIEETELICYCESNTTGGLASVVGEWKCQLMCFCKNIVMQMAYQQLLKEQKRQLHRVCVSYLEKKPYRCSKCAPNMNNSLQTDEVYQKDGNGQDRERFLAKLDSIVKEEQISMAGGCRCECTQLFETVLVPIVRHCKGVGDVSRTFHYLLECAAVCASLSQKLRAMQFLKEVKKILENLNEGNPIFESEDPKSLQICKFDQIVMHRLTGEILYNAGNILEAEENFKKALKLLKCSIPSTGVTGSIKLIWEEFKEYCYKHRNFKNLEAKQLKFMHEQITCLSYLWQIHFMRGKSKSASLAITMQSNLATRSGDLLEMVFASIDFLQHSQFVTRGGACDDLKAWLCSKCSGLSDCAESRRLINHFTRTLALVQLCKGNLELSVKFTVRALELGGLGLDVRVIGVLHLPLLLTCRFKESMKLILRLERSSKKMSSCVAMGWFYAGCLNFLLYTVFSARPFEDCLAFVNSRESDANLVADKSLMMHLYSSLALWYARLNEWENFSIFYYKAFGMYHQLPVSIHSLSGVVVFLECSVLLYKKESNKRWKKSYKKTLKLFADFRQRFGEDHAFVPHALYLNAFLYQLVGRKTLVESLLKTALELCEKQGNMLDHTQIKQCEATWSGACSQAPSDCSTDIIIPMPYADKEGIFMPEEWFQCSLNSDLASSDAHSFTE</sequence>
<dbReference type="GO" id="GO:0004016">
    <property type="term" value="F:adenylate cyclase activity"/>
    <property type="evidence" value="ECO:0007669"/>
    <property type="project" value="TreeGrafter"/>
</dbReference>
<feature type="transmembrane region" description="Helical" evidence="4">
    <location>
        <begin position="1066"/>
        <end position="1085"/>
    </location>
</feature>
<keyword evidence="4" id="KW-0812">Transmembrane</keyword>
<dbReference type="InterPro" id="IPR001054">
    <property type="entry name" value="A/G_cyclase"/>
</dbReference>
<evidence type="ECO:0000256" key="2">
    <source>
        <dbReference type="ARBA" id="ARBA00022840"/>
    </source>
</evidence>
<feature type="non-terminal residue" evidence="6">
    <location>
        <position position="1"/>
    </location>
</feature>
<keyword evidence="3" id="KW-0456">Lyase</keyword>
<dbReference type="Gene3D" id="3.30.70.1230">
    <property type="entry name" value="Nucleotide cyclase"/>
    <property type="match status" value="2"/>
</dbReference>
<feature type="domain" description="Guanylate cyclase" evidence="5">
    <location>
        <begin position="42"/>
        <end position="179"/>
    </location>
</feature>
<name>A0A8J4UCR5_CLAMG</name>
<evidence type="ECO:0000256" key="1">
    <source>
        <dbReference type="ARBA" id="ARBA00022741"/>
    </source>
</evidence>
<evidence type="ECO:0000313" key="7">
    <source>
        <dbReference type="Proteomes" id="UP000727407"/>
    </source>
</evidence>
<keyword evidence="4" id="KW-0472">Membrane</keyword>
<dbReference type="InterPro" id="IPR029787">
    <property type="entry name" value="Nucleotide_cyclase"/>
</dbReference>
<evidence type="ECO:0000256" key="3">
    <source>
        <dbReference type="ARBA" id="ARBA00023239"/>
    </source>
</evidence>
<dbReference type="PANTHER" id="PTHR16305:SF28">
    <property type="entry name" value="GUANYLATE CYCLASE DOMAIN-CONTAINING PROTEIN"/>
    <property type="match status" value="1"/>
</dbReference>
<keyword evidence="1" id="KW-0547">Nucleotide-binding</keyword>
<dbReference type="AlphaFoldDB" id="A0A8J4UCR5"/>
<dbReference type="Pfam" id="PF00211">
    <property type="entry name" value="Guanylate_cyc"/>
    <property type="match status" value="1"/>
</dbReference>
<dbReference type="FunFam" id="3.30.70.1230:FF:000021">
    <property type="entry name" value="Adenylate cyclase type 10"/>
    <property type="match status" value="1"/>
</dbReference>
<dbReference type="OrthoDB" id="194468at2759"/>
<evidence type="ECO:0000256" key="4">
    <source>
        <dbReference type="SAM" id="Phobius"/>
    </source>
</evidence>
<keyword evidence="7" id="KW-1185">Reference proteome</keyword>
<dbReference type="GO" id="GO:0009190">
    <property type="term" value="P:cyclic nucleotide biosynthetic process"/>
    <property type="evidence" value="ECO:0007669"/>
    <property type="project" value="InterPro"/>
</dbReference>
<protein>
    <submittedName>
        <fullName evidence="6">Adenylate cyclase type 10-like isoform X1</fullName>
    </submittedName>
</protein>
<dbReference type="GO" id="GO:0005524">
    <property type="term" value="F:ATP binding"/>
    <property type="evidence" value="ECO:0007669"/>
    <property type="project" value="UniProtKB-KW"/>
</dbReference>
<keyword evidence="2" id="KW-0067">ATP-binding</keyword>
<dbReference type="FunFam" id="3.30.70.1230:FF:000017">
    <property type="entry name" value="Adenylate cyclase type 10"/>
    <property type="match status" value="1"/>
</dbReference>
<organism evidence="6 7">
    <name type="scientific">Clarias magur</name>
    <name type="common">Asian catfish</name>
    <name type="synonym">Macropteronotus magur</name>
    <dbReference type="NCBI Taxonomy" id="1594786"/>
    <lineage>
        <taxon>Eukaryota</taxon>
        <taxon>Metazoa</taxon>
        <taxon>Chordata</taxon>
        <taxon>Craniata</taxon>
        <taxon>Vertebrata</taxon>
        <taxon>Euteleostomi</taxon>
        <taxon>Actinopterygii</taxon>
        <taxon>Neopterygii</taxon>
        <taxon>Teleostei</taxon>
        <taxon>Ostariophysi</taxon>
        <taxon>Siluriformes</taxon>
        <taxon>Clariidae</taxon>
        <taxon>Clarias</taxon>
    </lineage>
</organism>
<feature type="transmembrane region" description="Helical" evidence="4">
    <location>
        <begin position="940"/>
        <end position="959"/>
    </location>
</feature>
<reference evidence="6" key="1">
    <citation type="submission" date="2020-07" db="EMBL/GenBank/DDBJ databases">
        <title>Clarias magur genome sequencing, assembly and annotation.</title>
        <authorList>
            <person name="Kushwaha B."/>
            <person name="Kumar R."/>
            <person name="Das P."/>
            <person name="Joshi C.G."/>
            <person name="Kumar D."/>
            <person name="Nagpure N.S."/>
            <person name="Pandey M."/>
            <person name="Agarwal S."/>
            <person name="Srivastava S."/>
            <person name="Singh M."/>
            <person name="Sahoo L."/>
            <person name="Jayasankar P."/>
            <person name="Meher P.K."/>
            <person name="Koringa P.G."/>
            <person name="Iquebal M.A."/>
            <person name="Das S.P."/>
            <person name="Bit A."/>
            <person name="Patnaik S."/>
            <person name="Patel N."/>
            <person name="Shah T.M."/>
            <person name="Hinsu A."/>
            <person name="Jena J.K."/>
        </authorList>
    </citation>
    <scope>NUCLEOTIDE SEQUENCE</scope>
    <source>
        <strain evidence="6">CIFAMagur01</strain>
        <tissue evidence="6">Testis</tissue>
    </source>
</reference>
<dbReference type="GO" id="GO:0005737">
    <property type="term" value="C:cytoplasm"/>
    <property type="evidence" value="ECO:0007669"/>
    <property type="project" value="TreeGrafter"/>
</dbReference>
<accession>A0A8J4UCR5</accession>
<proteinExistence type="predicted"/>
<evidence type="ECO:0000313" key="6">
    <source>
        <dbReference type="EMBL" id="KAF5903801.1"/>
    </source>
</evidence>
<feature type="transmembrane region" description="Helical" evidence="4">
    <location>
        <begin position="980"/>
        <end position="1002"/>
    </location>
</feature>
<dbReference type="EMBL" id="QNUK01000068">
    <property type="protein sequence ID" value="KAF5903801.1"/>
    <property type="molecule type" value="Genomic_DNA"/>
</dbReference>
<evidence type="ECO:0000259" key="5">
    <source>
        <dbReference type="PROSITE" id="PS50125"/>
    </source>
</evidence>
<gene>
    <name evidence="6" type="primary">adcy10</name>
    <name evidence="6" type="ORF">DAT39_006484</name>
</gene>
<dbReference type="InterPro" id="IPR011990">
    <property type="entry name" value="TPR-like_helical_dom_sf"/>
</dbReference>
<dbReference type="SUPFAM" id="SSF55073">
    <property type="entry name" value="Nucleotide cyclase"/>
    <property type="match status" value="2"/>
</dbReference>
<comment type="caution">
    <text evidence="6">The sequence shown here is derived from an EMBL/GenBank/DDBJ whole genome shotgun (WGS) entry which is preliminary data.</text>
</comment>
<dbReference type="PANTHER" id="PTHR16305">
    <property type="entry name" value="TESTICULAR SOLUBLE ADENYLYL CYCLASE"/>
    <property type="match status" value="1"/>
</dbReference>
<dbReference type="PROSITE" id="PS50125">
    <property type="entry name" value="GUANYLATE_CYCLASE_2"/>
    <property type="match status" value="2"/>
</dbReference>
<keyword evidence="4" id="KW-1133">Transmembrane helix</keyword>
<dbReference type="CDD" id="cd07302">
    <property type="entry name" value="CHD"/>
    <property type="match status" value="2"/>
</dbReference>
<feature type="domain" description="Guanylate cyclase" evidence="5">
    <location>
        <begin position="377"/>
        <end position="413"/>
    </location>
</feature>
<dbReference type="Proteomes" id="UP000727407">
    <property type="component" value="Unassembled WGS sequence"/>
</dbReference>
<dbReference type="SUPFAM" id="SSF48452">
    <property type="entry name" value="TPR-like"/>
    <property type="match status" value="1"/>
</dbReference>
<dbReference type="GO" id="GO:0035556">
    <property type="term" value="P:intracellular signal transduction"/>
    <property type="evidence" value="ECO:0007669"/>
    <property type="project" value="InterPro"/>
</dbReference>